<gene>
    <name evidence="2" type="ORF">TrST_g6489</name>
</gene>
<evidence type="ECO:0000313" key="2">
    <source>
        <dbReference type="EMBL" id="GMH87296.1"/>
    </source>
</evidence>
<dbReference type="InterPro" id="IPR045298">
    <property type="entry name" value="Complex1_LYR_LYRM7"/>
</dbReference>
<dbReference type="Proteomes" id="UP001165085">
    <property type="component" value="Unassembled WGS sequence"/>
</dbReference>
<dbReference type="Pfam" id="PF05347">
    <property type="entry name" value="Complex1_LYR"/>
    <property type="match status" value="1"/>
</dbReference>
<evidence type="ECO:0000313" key="3">
    <source>
        <dbReference type="Proteomes" id="UP001165085"/>
    </source>
</evidence>
<accession>A0A9W7BAE6</accession>
<dbReference type="GO" id="GO:0005739">
    <property type="term" value="C:mitochondrion"/>
    <property type="evidence" value="ECO:0007669"/>
    <property type="project" value="GOC"/>
</dbReference>
<dbReference type="InterPro" id="IPR008011">
    <property type="entry name" value="Complex1_LYR_dom"/>
</dbReference>
<dbReference type="EMBL" id="BRXY01000325">
    <property type="protein sequence ID" value="GMH87296.1"/>
    <property type="molecule type" value="Genomic_DNA"/>
</dbReference>
<name>A0A9W7BAE6_9STRA</name>
<sequence>MASKSASKWLHSTSLREFQSLYREVLRTCRAFHHCDPTGSPWNTRLKLEARKEFEQGRAETDPLVIARMLVVGRESVQQIQVKFNQADKAIEERIKRDISRR</sequence>
<dbReference type="GO" id="GO:0034551">
    <property type="term" value="P:mitochondrial respiratory chain complex III assembly"/>
    <property type="evidence" value="ECO:0007669"/>
    <property type="project" value="InterPro"/>
</dbReference>
<dbReference type="AlphaFoldDB" id="A0A9W7BAE6"/>
<organism evidence="2 3">
    <name type="scientific">Triparma strigata</name>
    <dbReference type="NCBI Taxonomy" id="1606541"/>
    <lineage>
        <taxon>Eukaryota</taxon>
        <taxon>Sar</taxon>
        <taxon>Stramenopiles</taxon>
        <taxon>Ochrophyta</taxon>
        <taxon>Bolidophyceae</taxon>
        <taxon>Parmales</taxon>
        <taxon>Triparmaceae</taxon>
        <taxon>Triparma</taxon>
    </lineage>
</organism>
<comment type="caution">
    <text evidence="2">The sequence shown here is derived from an EMBL/GenBank/DDBJ whole genome shotgun (WGS) entry which is preliminary data.</text>
</comment>
<dbReference type="PANTHER" id="PTHR47484">
    <property type="entry name" value="COMPLEX 1 PROTEIN CONTAINING PROTEIN, EXPRESSED"/>
    <property type="match status" value="1"/>
</dbReference>
<dbReference type="CDD" id="cd20267">
    <property type="entry name" value="Complex1_LYR_LYRM7"/>
    <property type="match status" value="1"/>
</dbReference>
<dbReference type="OrthoDB" id="74240at2759"/>
<feature type="domain" description="Complex 1 LYR protein" evidence="1">
    <location>
        <begin position="19"/>
        <end position="77"/>
    </location>
</feature>
<evidence type="ECO:0000259" key="1">
    <source>
        <dbReference type="Pfam" id="PF05347"/>
    </source>
</evidence>
<reference evidence="3" key="1">
    <citation type="journal article" date="2023" name="Commun. Biol.">
        <title>Genome analysis of Parmales, the sister group of diatoms, reveals the evolutionary specialization of diatoms from phago-mixotrophs to photoautotrophs.</title>
        <authorList>
            <person name="Ban H."/>
            <person name="Sato S."/>
            <person name="Yoshikawa S."/>
            <person name="Yamada K."/>
            <person name="Nakamura Y."/>
            <person name="Ichinomiya M."/>
            <person name="Sato N."/>
            <person name="Blanc-Mathieu R."/>
            <person name="Endo H."/>
            <person name="Kuwata A."/>
            <person name="Ogata H."/>
        </authorList>
    </citation>
    <scope>NUCLEOTIDE SEQUENCE [LARGE SCALE GENOMIC DNA]</scope>
    <source>
        <strain evidence="3">NIES 3701</strain>
    </source>
</reference>
<dbReference type="PANTHER" id="PTHR47484:SF1">
    <property type="entry name" value="COMPLEX 1 PROTEIN CONTAINING PROTEIN, EXPRESSED"/>
    <property type="match status" value="1"/>
</dbReference>
<keyword evidence="3" id="KW-1185">Reference proteome</keyword>
<proteinExistence type="predicted"/>
<protein>
    <recommendedName>
        <fullName evidence="1">Complex 1 LYR protein domain-containing protein</fullName>
    </recommendedName>
</protein>